<keyword evidence="2" id="KW-1185">Reference proteome</keyword>
<proteinExistence type="predicted"/>
<gene>
    <name evidence="1" type="ORF">GWC95_06250</name>
</gene>
<evidence type="ECO:0008006" key="3">
    <source>
        <dbReference type="Google" id="ProtNLM"/>
    </source>
</evidence>
<dbReference type="SUPFAM" id="SSF48439">
    <property type="entry name" value="Protein prenylyltransferase"/>
    <property type="match status" value="1"/>
</dbReference>
<accession>A0ABW9ZQY5</accession>
<dbReference type="InterPro" id="IPR011990">
    <property type="entry name" value="TPR-like_helical_dom_sf"/>
</dbReference>
<dbReference type="RefSeq" id="WP_161817831.1">
    <property type="nucleotide sequence ID" value="NZ_JAACJS010000011.1"/>
</dbReference>
<dbReference type="Gene3D" id="1.25.40.10">
    <property type="entry name" value="Tetratricopeptide repeat domain"/>
    <property type="match status" value="1"/>
</dbReference>
<name>A0ABW9ZQY5_9BACT</name>
<evidence type="ECO:0000313" key="2">
    <source>
        <dbReference type="Proteomes" id="UP000753802"/>
    </source>
</evidence>
<sequence>MKVVHKQDESIADLVVQGKEAEAKEEWGDAGKIYHRILKRDSNNLHAFRRLMIIYRKQKMFSEELAVINKALEAFSRLYTPRAAHSKKVQTLSAKINRAFGMVDRKGNSIYEPGPVAVWKKRRALVEKKLKAG</sequence>
<evidence type="ECO:0000313" key="1">
    <source>
        <dbReference type="EMBL" id="NCI49516.1"/>
    </source>
</evidence>
<reference evidence="1 2" key="1">
    <citation type="submission" date="2020-01" db="EMBL/GenBank/DDBJ databases">
        <title>Genome analysis.</title>
        <authorList>
            <person name="Wu S."/>
            <person name="Wang G."/>
        </authorList>
    </citation>
    <scope>NUCLEOTIDE SEQUENCE [LARGE SCALE GENOMIC DNA]</scope>
    <source>
        <strain evidence="1 2">SYL130</strain>
    </source>
</reference>
<organism evidence="1 2">
    <name type="scientific">Sediminibacterium roseum</name>
    <dbReference type="NCBI Taxonomy" id="1978412"/>
    <lineage>
        <taxon>Bacteria</taxon>
        <taxon>Pseudomonadati</taxon>
        <taxon>Bacteroidota</taxon>
        <taxon>Chitinophagia</taxon>
        <taxon>Chitinophagales</taxon>
        <taxon>Chitinophagaceae</taxon>
        <taxon>Sediminibacterium</taxon>
    </lineage>
</organism>
<comment type="caution">
    <text evidence="1">The sequence shown here is derived from an EMBL/GenBank/DDBJ whole genome shotgun (WGS) entry which is preliminary data.</text>
</comment>
<dbReference type="Proteomes" id="UP000753802">
    <property type="component" value="Unassembled WGS sequence"/>
</dbReference>
<protein>
    <recommendedName>
        <fullName evidence="3">Tetratricopeptide repeat-containing protein</fullName>
    </recommendedName>
</protein>
<dbReference type="EMBL" id="JAACJS010000011">
    <property type="protein sequence ID" value="NCI49516.1"/>
    <property type="molecule type" value="Genomic_DNA"/>
</dbReference>